<feature type="domain" description="DUF1559" evidence="3">
    <location>
        <begin position="37"/>
        <end position="348"/>
    </location>
</feature>
<protein>
    <recommendedName>
        <fullName evidence="3">DUF1559 domain-containing protein</fullName>
    </recommendedName>
</protein>
<dbReference type="Gene3D" id="3.30.700.10">
    <property type="entry name" value="Glycoprotein, Type 4 Pilin"/>
    <property type="match status" value="1"/>
</dbReference>
<evidence type="ECO:0000313" key="5">
    <source>
        <dbReference type="Proteomes" id="UP000609651"/>
    </source>
</evidence>
<dbReference type="InterPro" id="IPR011453">
    <property type="entry name" value="DUF1559"/>
</dbReference>
<dbReference type="Pfam" id="PF07596">
    <property type="entry name" value="SBP_bac_10"/>
    <property type="match status" value="1"/>
</dbReference>
<dbReference type="SUPFAM" id="SSF54523">
    <property type="entry name" value="Pili subunits"/>
    <property type="match status" value="1"/>
</dbReference>
<organism evidence="4 5">
    <name type="scientific">Alienimonas chondri</name>
    <dbReference type="NCBI Taxonomy" id="2681879"/>
    <lineage>
        <taxon>Bacteria</taxon>
        <taxon>Pseudomonadati</taxon>
        <taxon>Planctomycetota</taxon>
        <taxon>Planctomycetia</taxon>
        <taxon>Planctomycetales</taxon>
        <taxon>Planctomycetaceae</taxon>
        <taxon>Alienimonas</taxon>
    </lineage>
</organism>
<keyword evidence="2" id="KW-0472">Membrane</keyword>
<keyword evidence="2" id="KW-1133">Transmembrane helix</keyword>
<dbReference type="InterPro" id="IPR045584">
    <property type="entry name" value="Pilin-like"/>
</dbReference>
<dbReference type="Pfam" id="PF07963">
    <property type="entry name" value="N_methyl"/>
    <property type="match status" value="1"/>
</dbReference>
<dbReference type="PANTHER" id="PTHR30093">
    <property type="entry name" value="GENERAL SECRETION PATHWAY PROTEIN G"/>
    <property type="match status" value="1"/>
</dbReference>
<proteinExistence type="predicted"/>
<dbReference type="Proteomes" id="UP000609651">
    <property type="component" value="Unassembled WGS sequence"/>
</dbReference>
<reference evidence="4 5" key="1">
    <citation type="journal article" date="2020" name="Syst. Appl. Microbiol.">
        <title>Alienimonas chondri sp. nov., a novel planctomycete isolated from the biofilm of the red alga Chondrus crispus.</title>
        <authorList>
            <person name="Vitorino I."/>
            <person name="Albuquerque L."/>
            <person name="Wiegand S."/>
            <person name="Kallscheuer N."/>
            <person name="da Costa M.S."/>
            <person name="Lobo-da-Cunha A."/>
            <person name="Jogler C."/>
            <person name="Lage O.M."/>
        </authorList>
    </citation>
    <scope>NUCLEOTIDE SEQUENCE [LARGE SCALE GENOMIC DNA]</scope>
    <source>
        <strain evidence="4 5">LzC2</strain>
    </source>
</reference>
<evidence type="ECO:0000256" key="1">
    <source>
        <dbReference type="SAM" id="MobiDB-lite"/>
    </source>
</evidence>
<sequence>MSFTRTRSRRSGFTLIELLVVIAIIAILVSLLLPAVQQAREAARRSQCQNNLKQLGLAMHNYHSTYKLFPIAKGGTRFNAGPGDPNGNQNELGFLPPLLAYLDATAMANEFNKPLDVAVNPDTGVRRPRTNSNPWPAQGGKPNNPFYPPFYTQLPTLLCPSDGADNRTGGGNARCADTNYAINWGDNASGTFDTNPSVCRGMAIGGRSLGVRDMRDGTTSTLLIAEIGRYDGSDLFQGRIKTLSGVGFTNANGYSTPEACLANAGDPDNPGFYLPGGLSIRGWVWSSAVVHATGFTTIAPPNGPSCSASGSNGPWMDSMVSAGSYHSGGIQAVLGDGSVRFISETINADTAGKGFGNVTQGKSPYGVWGALGTRNGGEVVEDF</sequence>
<evidence type="ECO:0000256" key="2">
    <source>
        <dbReference type="SAM" id="Phobius"/>
    </source>
</evidence>
<dbReference type="RefSeq" id="WP_171187707.1">
    <property type="nucleotide sequence ID" value="NZ_WTPX01000085.1"/>
</dbReference>
<dbReference type="NCBIfam" id="TIGR02532">
    <property type="entry name" value="IV_pilin_GFxxxE"/>
    <property type="match status" value="1"/>
</dbReference>
<gene>
    <name evidence="4" type="ORF">LzC2_26670</name>
</gene>
<dbReference type="InterPro" id="IPR027558">
    <property type="entry name" value="Pre_pil_HX9DG_C"/>
</dbReference>
<evidence type="ECO:0000313" key="4">
    <source>
        <dbReference type="EMBL" id="NNJ26578.1"/>
    </source>
</evidence>
<keyword evidence="2" id="KW-0812">Transmembrane</keyword>
<keyword evidence="5" id="KW-1185">Reference proteome</keyword>
<dbReference type="InterPro" id="IPR012902">
    <property type="entry name" value="N_methyl_site"/>
</dbReference>
<comment type="caution">
    <text evidence="4">The sequence shown here is derived from an EMBL/GenBank/DDBJ whole genome shotgun (WGS) entry which is preliminary data.</text>
</comment>
<dbReference type="PANTHER" id="PTHR30093:SF2">
    <property type="entry name" value="TYPE II SECRETION SYSTEM PROTEIN H"/>
    <property type="match status" value="1"/>
</dbReference>
<feature type="transmembrane region" description="Helical" evidence="2">
    <location>
        <begin position="12"/>
        <end position="36"/>
    </location>
</feature>
<accession>A0ABX1VEP5</accession>
<evidence type="ECO:0000259" key="3">
    <source>
        <dbReference type="Pfam" id="PF07596"/>
    </source>
</evidence>
<feature type="region of interest" description="Disordered" evidence="1">
    <location>
        <begin position="119"/>
        <end position="141"/>
    </location>
</feature>
<dbReference type="EMBL" id="WTPX01000085">
    <property type="protein sequence ID" value="NNJ26578.1"/>
    <property type="molecule type" value="Genomic_DNA"/>
</dbReference>
<name>A0ABX1VEP5_9PLAN</name>
<dbReference type="NCBIfam" id="TIGR04294">
    <property type="entry name" value="pre_pil_HX9DG"/>
    <property type="match status" value="1"/>
</dbReference>
<dbReference type="PROSITE" id="PS00409">
    <property type="entry name" value="PROKAR_NTER_METHYL"/>
    <property type="match status" value="1"/>
</dbReference>